<dbReference type="Gene3D" id="2.60.40.2030">
    <property type="match status" value="1"/>
</dbReference>
<comment type="similarity">
    <text evidence="1">Belongs to the glycosyl hydrolase 29 family.</text>
</comment>
<name>A0A9D9H7R7_9BACT</name>
<dbReference type="GO" id="GO:0007154">
    <property type="term" value="P:cell communication"/>
    <property type="evidence" value="ECO:0007669"/>
    <property type="project" value="InterPro"/>
</dbReference>
<evidence type="ECO:0000256" key="3">
    <source>
        <dbReference type="ARBA" id="ARBA00022729"/>
    </source>
</evidence>
<feature type="domain" description="Calx-beta" evidence="9">
    <location>
        <begin position="502"/>
        <end position="598"/>
    </location>
</feature>
<dbReference type="EMBL" id="JADIMW010000056">
    <property type="protein sequence ID" value="MBO8438277.1"/>
    <property type="molecule type" value="Genomic_DNA"/>
</dbReference>
<sequence length="707" mass="78211">MKKLFSCIMAVLAAVSATAVAEEAPPAPLYPLPNQRQMYYLHNPNAAFIHYGMNTYTDKEWGNGFEEALLFDPPCDTINTDQWVSLLKECGFDRVILTCKHHDGFCLWPSKANKEAPHTIAQTTYQNGQGDLLEQLSQSCTKYGLDMGVYLSPWDAYEEHVGGHYNNALYNDFYDEQLIEVLSKYGRYNPELGRREIVEIWLDGATGTNSPPVYDFDRFTETMRKYQPTAFIWIDALPGFIECVSGDTCKVDGAWAMNEAGQAPYPCWNKMSLDGKNANDCKNRPEGDYFLLLEADVSVRSGWFYGDGSNLKSAEDLFNERYMKSIGRGIPLILNVPPDKNGLITEEYAAELRKYRGYIDSTFAATLIPQGSKAYSPDGSRGKSYLPEKVLDGNYDTYWCMPGDKTEGSIEIEFGKEIEFDIVEIQEYIPLGQRISGWKVEVKSGGQWLPFAVGSTVGYQYLAKGNPVSATGLKLTITSSLALPLINNIAVYKTCAGLSAQTIGKEGDDNLIVMQKEYIAASETDTAVNVTVELHNPVSDKVTVNIATLPGTGVQGKVYQDKSGVLTFEKGETQKSFSVEIIDNTNNEGAKDFYVVISSPSEGAVIGARNMTRVWVDDDENPAPGYEITLTTSGKSGGKAIFLVPEADKGAKKIKTNVPAQVEAIPSDGYDFCGWTDAKSGEKLSDTPRYIYEGFKNITLKALFKKK</sequence>
<evidence type="ECO:0000256" key="6">
    <source>
        <dbReference type="ARBA" id="ARBA00022837"/>
    </source>
</evidence>
<feature type="chain" id="PRO_5038942421" description="alpha-L-fucosidase" evidence="8">
    <location>
        <begin position="22"/>
        <end position="707"/>
    </location>
</feature>
<keyword evidence="6" id="KW-0106">Calcium</keyword>
<comment type="caution">
    <text evidence="10">The sequence shown here is derived from an EMBL/GenBank/DDBJ whole genome shotgun (WGS) entry which is preliminary data.</text>
</comment>
<evidence type="ECO:0000313" key="10">
    <source>
        <dbReference type="EMBL" id="MBO8438277.1"/>
    </source>
</evidence>
<keyword evidence="3 8" id="KW-0732">Signal</keyword>
<dbReference type="InterPro" id="IPR000421">
    <property type="entry name" value="FA58C"/>
</dbReference>
<reference evidence="10" key="1">
    <citation type="submission" date="2020-10" db="EMBL/GenBank/DDBJ databases">
        <authorList>
            <person name="Gilroy R."/>
        </authorList>
    </citation>
    <scope>NUCLEOTIDE SEQUENCE</scope>
    <source>
        <strain evidence="10">G3-4614</strain>
    </source>
</reference>
<evidence type="ECO:0000313" key="11">
    <source>
        <dbReference type="Proteomes" id="UP000823636"/>
    </source>
</evidence>
<dbReference type="PANTHER" id="PTHR10030">
    <property type="entry name" value="ALPHA-L-FUCOSIDASE"/>
    <property type="match status" value="1"/>
</dbReference>
<dbReference type="AlphaFoldDB" id="A0A9D9H7R7"/>
<dbReference type="SUPFAM" id="SSF49785">
    <property type="entry name" value="Galactose-binding domain-like"/>
    <property type="match status" value="1"/>
</dbReference>
<dbReference type="GO" id="GO:0005764">
    <property type="term" value="C:lysosome"/>
    <property type="evidence" value="ECO:0007669"/>
    <property type="project" value="TreeGrafter"/>
</dbReference>
<protein>
    <recommendedName>
        <fullName evidence="2">alpha-L-fucosidase</fullName>
        <ecNumber evidence="2">3.2.1.51</ecNumber>
    </recommendedName>
</protein>
<dbReference type="Pfam" id="PF03160">
    <property type="entry name" value="Calx-beta"/>
    <property type="match status" value="1"/>
</dbReference>
<proteinExistence type="inferred from homology"/>
<evidence type="ECO:0000256" key="8">
    <source>
        <dbReference type="SAM" id="SignalP"/>
    </source>
</evidence>
<evidence type="ECO:0000259" key="9">
    <source>
        <dbReference type="SMART" id="SM00237"/>
    </source>
</evidence>
<gene>
    <name evidence="10" type="ORF">IAC54_05190</name>
</gene>
<dbReference type="SUPFAM" id="SSF51445">
    <property type="entry name" value="(Trans)glycosidases"/>
    <property type="match status" value="1"/>
</dbReference>
<dbReference type="SUPFAM" id="SSF141072">
    <property type="entry name" value="CalX-like"/>
    <property type="match status" value="1"/>
</dbReference>
<dbReference type="SMART" id="SM00237">
    <property type="entry name" value="Calx_beta"/>
    <property type="match status" value="1"/>
</dbReference>
<dbReference type="Pfam" id="PF00754">
    <property type="entry name" value="F5_F8_type_C"/>
    <property type="match status" value="1"/>
</dbReference>
<dbReference type="Gene3D" id="2.60.120.260">
    <property type="entry name" value="Galactose-binding domain-like"/>
    <property type="match status" value="1"/>
</dbReference>
<evidence type="ECO:0000256" key="7">
    <source>
        <dbReference type="ARBA" id="ARBA00023295"/>
    </source>
</evidence>
<dbReference type="PANTHER" id="PTHR10030:SF37">
    <property type="entry name" value="ALPHA-L-FUCOSIDASE-RELATED"/>
    <property type="match status" value="1"/>
</dbReference>
<evidence type="ECO:0000256" key="5">
    <source>
        <dbReference type="ARBA" id="ARBA00022801"/>
    </source>
</evidence>
<dbReference type="InterPro" id="IPR000933">
    <property type="entry name" value="Glyco_hydro_29"/>
</dbReference>
<organism evidence="10 11">
    <name type="scientific">Candidatus Caccoplasma merdipullorum</name>
    <dbReference type="NCBI Taxonomy" id="2840718"/>
    <lineage>
        <taxon>Bacteria</taxon>
        <taxon>Pseudomonadati</taxon>
        <taxon>Bacteroidota</taxon>
        <taxon>Bacteroidia</taxon>
        <taxon>Bacteroidales</taxon>
        <taxon>Bacteroidaceae</taxon>
        <taxon>Bacteroidaceae incertae sedis</taxon>
        <taxon>Candidatus Caccoplasma</taxon>
    </lineage>
</organism>
<keyword evidence="7" id="KW-0326">Glycosidase</keyword>
<dbReference type="Gene3D" id="3.20.20.80">
    <property type="entry name" value="Glycosidases"/>
    <property type="match status" value="1"/>
</dbReference>
<dbReference type="GO" id="GO:0016139">
    <property type="term" value="P:glycoside catabolic process"/>
    <property type="evidence" value="ECO:0007669"/>
    <property type="project" value="TreeGrafter"/>
</dbReference>
<dbReference type="InterPro" id="IPR017853">
    <property type="entry name" value="GH"/>
</dbReference>
<dbReference type="EC" id="3.2.1.51" evidence="2"/>
<reference evidence="10" key="2">
    <citation type="journal article" date="2021" name="PeerJ">
        <title>Extensive microbial diversity within the chicken gut microbiome revealed by metagenomics and culture.</title>
        <authorList>
            <person name="Gilroy R."/>
            <person name="Ravi A."/>
            <person name="Getino M."/>
            <person name="Pursley I."/>
            <person name="Horton D.L."/>
            <person name="Alikhan N.F."/>
            <person name="Baker D."/>
            <person name="Gharbi K."/>
            <person name="Hall N."/>
            <person name="Watson M."/>
            <person name="Adriaenssens E.M."/>
            <person name="Foster-Nyarko E."/>
            <person name="Jarju S."/>
            <person name="Secka A."/>
            <person name="Antonio M."/>
            <person name="Oren A."/>
            <person name="Chaudhuri R.R."/>
            <person name="La Ragione R."/>
            <person name="Hildebrand F."/>
            <person name="Pallen M.J."/>
        </authorList>
    </citation>
    <scope>NUCLEOTIDE SEQUENCE</scope>
    <source>
        <strain evidence="10">G3-4614</strain>
    </source>
</reference>
<dbReference type="InterPro" id="IPR057739">
    <property type="entry name" value="Glyco_hydro_29_N"/>
</dbReference>
<dbReference type="GO" id="GO:0016020">
    <property type="term" value="C:membrane"/>
    <property type="evidence" value="ECO:0007669"/>
    <property type="project" value="InterPro"/>
</dbReference>
<dbReference type="Pfam" id="PF01120">
    <property type="entry name" value="Alpha_L_fucos"/>
    <property type="match status" value="1"/>
</dbReference>
<dbReference type="GO" id="GO:0006004">
    <property type="term" value="P:fucose metabolic process"/>
    <property type="evidence" value="ECO:0007669"/>
    <property type="project" value="TreeGrafter"/>
</dbReference>
<evidence type="ECO:0000256" key="2">
    <source>
        <dbReference type="ARBA" id="ARBA00012662"/>
    </source>
</evidence>
<keyword evidence="5" id="KW-0378">Hydrolase</keyword>
<dbReference type="SMART" id="SM00812">
    <property type="entry name" value="Alpha_L_fucos"/>
    <property type="match status" value="1"/>
</dbReference>
<dbReference type="InterPro" id="IPR038081">
    <property type="entry name" value="CalX-like_sf"/>
</dbReference>
<dbReference type="Proteomes" id="UP000823636">
    <property type="component" value="Unassembled WGS sequence"/>
</dbReference>
<evidence type="ECO:0000256" key="1">
    <source>
        <dbReference type="ARBA" id="ARBA00007951"/>
    </source>
</evidence>
<dbReference type="GO" id="GO:0004560">
    <property type="term" value="F:alpha-L-fucosidase activity"/>
    <property type="evidence" value="ECO:0007669"/>
    <property type="project" value="InterPro"/>
</dbReference>
<accession>A0A9D9H7R7</accession>
<dbReference type="InterPro" id="IPR003644">
    <property type="entry name" value="Calx_beta"/>
</dbReference>
<evidence type="ECO:0000256" key="4">
    <source>
        <dbReference type="ARBA" id="ARBA00022737"/>
    </source>
</evidence>
<feature type="signal peptide" evidence="8">
    <location>
        <begin position="1"/>
        <end position="21"/>
    </location>
</feature>
<dbReference type="InterPro" id="IPR008979">
    <property type="entry name" value="Galactose-bd-like_sf"/>
</dbReference>
<keyword evidence="4" id="KW-0677">Repeat</keyword>